<keyword evidence="5" id="KW-0238">DNA-binding</keyword>
<dbReference type="EMBL" id="AQQW01000007">
    <property type="protein sequence ID" value="ETW12385.1"/>
    <property type="molecule type" value="Genomic_DNA"/>
</dbReference>
<dbReference type="Gene3D" id="1.10.132.120">
    <property type="match status" value="1"/>
</dbReference>
<dbReference type="eggNOG" id="COG3569">
    <property type="taxonomic scope" value="Bacteria"/>
</dbReference>
<proteinExistence type="inferred from homology"/>
<keyword evidence="6 9" id="KW-0413">Isomerase</keyword>
<sequence>MKAVPDLIYYPDDRPGIRREKRGRGWSYIAPDGTRIEDRAERKRLNALAVPPAYEDVWICPEPLGHLQATGRDARARKQYRYHPDWTAYRARRKFEHLAAFGAALPGLRRRIQHDLREGEAGEQSFAIAAVLALIDRAHLRVGNPDYARENETYGATTLRPRHLDLQEGGLRLTYAAKGGQRVAKTLRDRTLHRTLAQLDDLPGPTLVSWIDEDGTSRAVTSGEVNAFLSGQIGTDGMTAKTFRTWSGSVAALEVALSEEKPTIKAMSEAAADRLHNTPTISRDSYIHPDVIDFADEPADIRQKLLDDADDTRGLRQAEAALLHLLQPTT</sequence>
<feature type="domain" description="DNA topoisomerase IB N-terminal" evidence="8">
    <location>
        <begin position="25"/>
        <end position="73"/>
    </location>
</feature>
<dbReference type="Gene3D" id="3.90.15.10">
    <property type="entry name" value="Topoisomerase I, Chain A, domain 3"/>
    <property type="match status" value="1"/>
</dbReference>
<dbReference type="Pfam" id="PF01028">
    <property type="entry name" value="Topoisom_I"/>
    <property type="match status" value="1"/>
</dbReference>
<dbReference type="GO" id="GO:0006265">
    <property type="term" value="P:DNA topological change"/>
    <property type="evidence" value="ECO:0007669"/>
    <property type="project" value="InterPro"/>
</dbReference>
<dbReference type="Pfam" id="PF21338">
    <property type="entry name" value="Top1B_N_bact"/>
    <property type="match status" value="1"/>
</dbReference>
<evidence type="ECO:0000313" key="9">
    <source>
        <dbReference type="EMBL" id="ETW12385.1"/>
    </source>
</evidence>
<dbReference type="STRING" id="1379903.ATO8_12571"/>
<protein>
    <recommendedName>
        <fullName evidence="3">DNA topoisomerase</fullName>
        <ecNumber evidence="3">5.6.2.1</ecNumber>
    </recommendedName>
</protein>
<comment type="caution">
    <text evidence="9">The sequence shown here is derived from an EMBL/GenBank/DDBJ whole genome shotgun (WGS) entry which is preliminary data.</text>
</comment>
<dbReference type="InterPro" id="IPR001631">
    <property type="entry name" value="TopoI"/>
</dbReference>
<comment type="similarity">
    <text evidence="2">Belongs to the type IB topoisomerase family.</text>
</comment>
<dbReference type="InterPro" id="IPR035447">
    <property type="entry name" value="DNA_topo_I_N_sf"/>
</dbReference>
<evidence type="ECO:0000256" key="1">
    <source>
        <dbReference type="ARBA" id="ARBA00000213"/>
    </source>
</evidence>
<evidence type="ECO:0000256" key="5">
    <source>
        <dbReference type="ARBA" id="ARBA00023125"/>
    </source>
</evidence>
<gene>
    <name evidence="9" type="ORF">ATO8_12571</name>
</gene>
<name>W4HK91_9RHOB</name>
<dbReference type="Gene3D" id="3.30.66.10">
    <property type="entry name" value="DNA topoisomerase I domain"/>
    <property type="match status" value="1"/>
</dbReference>
<evidence type="ECO:0000256" key="2">
    <source>
        <dbReference type="ARBA" id="ARBA00006645"/>
    </source>
</evidence>
<accession>W4HK91</accession>
<keyword evidence="10" id="KW-1185">Reference proteome</keyword>
<dbReference type="EC" id="5.6.2.1" evidence="3"/>
<dbReference type="Proteomes" id="UP000019063">
    <property type="component" value="Unassembled WGS sequence"/>
</dbReference>
<evidence type="ECO:0000256" key="4">
    <source>
        <dbReference type="ARBA" id="ARBA00023029"/>
    </source>
</evidence>
<dbReference type="PROSITE" id="PS52038">
    <property type="entry name" value="TOPO_IB_2"/>
    <property type="match status" value="1"/>
</dbReference>
<evidence type="ECO:0000256" key="6">
    <source>
        <dbReference type="ARBA" id="ARBA00023235"/>
    </source>
</evidence>
<dbReference type="SUPFAM" id="SSF56349">
    <property type="entry name" value="DNA breaking-rejoining enzymes"/>
    <property type="match status" value="1"/>
</dbReference>
<feature type="domain" description="DNA topoisomerase I catalytic core eukaryotic-type" evidence="7">
    <location>
        <begin position="90"/>
        <end position="262"/>
    </location>
</feature>
<comment type="catalytic activity">
    <reaction evidence="1">
        <text>ATP-independent breakage of single-stranded DNA, followed by passage and rejoining.</text>
        <dbReference type="EC" id="5.6.2.1"/>
    </reaction>
</comment>
<dbReference type="SUPFAM" id="SSF55869">
    <property type="entry name" value="DNA topoisomerase I domain"/>
    <property type="match status" value="1"/>
</dbReference>
<dbReference type="RefSeq" id="WP_043844866.1">
    <property type="nucleotide sequence ID" value="NZ_AQQW01000007.1"/>
</dbReference>
<dbReference type="GO" id="GO:0003677">
    <property type="term" value="F:DNA binding"/>
    <property type="evidence" value="ECO:0007669"/>
    <property type="project" value="UniProtKB-KW"/>
</dbReference>
<evidence type="ECO:0000256" key="3">
    <source>
        <dbReference type="ARBA" id="ARBA00012891"/>
    </source>
</evidence>
<dbReference type="InterPro" id="IPR049331">
    <property type="entry name" value="Top1B_N_bact"/>
</dbReference>
<evidence type="ECO:0000259" key="7">
    <source>
        <dbReference type="Pfam" id="PF01028"/>
    </source>
</evidence>
<dbReference type="InterPro" id="IPR013500">
    <property type="entry name" value="TopoI_cat_euk"/>
</dbReference>
<dbReference type="PATRIC" id="fig|1317118.6.peg.2586"/>
<dbReference type="AlphaFoldDB" id="W4HK91"/>
<keyword evidence="4" id="KW-0799">Topoisomerase</keyword>
<dbReference type="InterPro" id="IPR011010">
    <property type="entry name" value="DNA_brk_join_enz"/>
</dbReference>
<dbReference type="InterPro" id="IPR014711">
    <property type="entry name" value="TopoI_cat_a-hlx-sub_euk"/>
</dbReference>
<organism evidence="9 10">
    <name type="scientific">Roseivivax marinus</name>
    <dbReference type="NCBI Taxonomy" id="1379903"/>
    <lineage>
        <taxon>Bacteria</taxon>
        <taxon>Pseudomonadati</taxon>
        <taxon>Pseudomonadota</taxon>
        <taxon>Alphaproteobacteria</taxon>
        <taxon>Rhodobacterales</taxon>
        <taxon>Roseobacteraceae</taxon>
        <taxon>Roseivivax</taxon>
    </lineage>
</organism>
<dbReference type="GO" id="GO:0003917">
    <property type="term" value="F:DNA topoisomerase type I (single strand cut, ATP-independent) activity"/>
    <property type="evidence" value="ECO:0007669"/>
    <property type="project" value="UniProtKB-EC"/>
</dbReference>
<dbReference type="PRINTS" id="PR00416">
    <property type="entry name" value="EUTPISMRASEI"/>
</dbReference>
<evidence type="ECO:0000313" key="10">
    <source>
        <dbReference type="Proteomes" id="UP000019063"/>
    </source>
</evidence>
<reference evidence="9 10" key="1">
    <citation type="journal article" date="2014" name="Antonie Van Leeuwenhoek">
        <title>Roseivivax atlanticus sp. nov., isolated from surface seawater of the Atlantic Ocean.</title>
        <authorList>
            <person name="Li G."/>
            <person name="Lai Q."/>
            <person name="Liu X."/>
            <person name="Sun F."/>
            <person name="Shao Z."/>
        </authorList>
    </citation>
    <scope>NUCLEOTIDE SEQUENCE [LARGE SCALE GENOMIC DNA]</scope>
    <source>
        <strain evidence="9 10">22II-s10s</strain>
    </source>
</reference>
<evidence type="ECO:0000259" key="8">
    <source>
        <dbReference type="Pfam" id="PF21338"/>
    </source>
</evidence>